<dbReference type="InterPro" id="IPR009003">
    <property type="entry name" value="Peptidase_S1_PA"/>
</dbReference>
<comment type="subcellular location">
    <subcellularLocation>
        <location evidence="1">Secreted</location>
    </subcellularLocation>
</comment>
<gene>
    <name evidence="10" type="ORF">DSTB1V02_LOCUS2880</name>
</gene>
<dbReference type="Proteomes" id="UP000677054">
    <property type="component" value="Unassembled WGS sequence"/>
</dbReference>
<evidence type="ECO:0000256" key="8">
    <source>
        <dbReference type="SAM" id="SignalP"/>
    </source>
</evidence>
<dbReference type="InterPro" id="IPR033116">
    <property type="entry name" value="TRYPSIN_SER"/>
</dbReference>
<dbReference type="CDD" id="cd00190">
    <property type="entry name" value="Tryp_SPc"/>
    <property type="match status" value="1"/>
</dbReference>
<feature type="domain" description="Peptidase S1" evidence="9">
    <location>
        <begin position="91"/>
        <end position="327"/>
    </location>
</feature>
<dbReference type="InterPro" id="IPR043504">
    <property type="entry name" value="Peptidase_S1_PA_chymotrypsin"/>
</dbReference>
<dbReference type="InterPro" id="IPR001254">
    <property type="entry name" value="Trypsin_dom"/>
</dbReference>
<protein>
    <recommendedName>
        <fullName evidence="9">Peptidase S1 domain-containing protein</fullName>
    </recommendedName>
</protein>
<evidence type="ECO:0000256" key="2">
    <source>
        <dbReference type="ARBA" id="ARBA00022525"/>
    </source>
</evidence>
<organism evidence="10">
    <name type="scientific">Darwinula stevensoni</name>
    <dbReference type="NCBI Taxonomy" id="69355"/>
    <lineage>
        <taxon>Eukaryota</taxon>
        <taxon>Metazoa</taxon>
        <taxon>Ecdysozoa</taxon>
        <taxon>Arthropoda</taxon>
        <taxon>Crustacea</taxon>
        <taxon>Oligostraca</taxon>
        <taxon>Ostracoda</taxon>
        <taxon>Podocopa</taxon>
        <taxon>Podocopida</taxon>
        <taxon>Darwinulocopina</taxon>
        <taxon>Darwinuloidea</taxon>
        <taxon>Darwinulidae</taxon>
        <taxon>Darwinula</taxon>
    </lineage>
</organism>
<dbReference type="PRINTS" id="PR00722">
    <property type="entry name" value="CHYMOTRYPSIN"/>
</dbReference>
<accession>A0A7R8X9B0</accession>
<feature type="signal peptide" evidence="8">
    <location>
        <begin position="1"/>
        <end position="19"/>
    </location>
</feature>
<evidence type="ECO:0000256" key="7">
    <source>
        <dbReference type="RuleBase" id="RU363034"/>
    </source>
</evidence>
<evidence type="ECO:0000256" key="3">
    <source>
        <dbReference type="ARBA" id="ARBA00022670"/>
    </source>
</evidence>
<dbReference type="GO" id="GO:0005615">
    <property type="term" value="C:extracellular space"/>
    <property type="evidence" value="ECO:0007669"/>
    <property type="project" value="TreeGrafter"/>
</dbReference>
<evidence type="ECO:0000256" key="6">
    <source>
        <dbReference type="ARBA" id="ARBA00023157"/>
    </source>
</evidence>
<dbReference type="EMBL" id="LR899856">
    <property type="protein sequence ID" value="CAD7242939.1"/>
    <property type="molecule type" value="Genomic_DNA"/>
</dbReference>
<dbReference type="SUPFAM" id="SSF50494">
    <property type="entry name" value="Trypsin-like serine proteases"/>
    <property type="match status" value="1"/>
</dbReference>
<dbReference type="AlphaFoldDB" id="A0A7R8X9B0"/>
<dbReference type="PANTHER" id="PTHR24264">
    <property type="entry name" value="TRYPSIN-RELATED"/>
    <property type="match status" value="1"/>
</dbReference>
<evidence type="ECO:0000256" key="5">
    <source>
        <dbReference type="ARBA" id="ARBA00022825"/>
    </source>
</evidence>
<sequence length="387" mass="43012">MHFFVFLPFLASLVLVLLADHRDPQHINHEIDDSEFCTYDGRIGHCEAILDCKREIPKKELFQRRHACSHVAYRETICCEMTGSIDYPGRIVGGDDTAPWEYPWMAALLTKSSNKRPFCGGSLISPVHVLTAAHCAKHILPDPTSFRVRIGEHNFDSELETDYRNFRVQNVSIHPNYTSSYTIKDDLAILELNASCMDKPRTVCLPEVPNDFRNHEAVVIGWGVTEAGKNQPPILQEVTVEVYPQVKCEEAYENFKITDSHLCAGIQENGGKDSCQGDSGGPLHVKLKGRWVQVGIVSFGIGCAEALHPGVYTNVSSYLSWIADVLDPYTLNDELCGESLEQDPKMFEDCPNGAVSSRSLIQALLPSLTIPILLFSISSSFLPSLAT</sequence>
<keyword evidence="8" id="KW-0732">Signal</keyword>
<keyword evidence="11" id="KW-1185">Reference proteome</keyword>
<dbReference type="InterPro" id="IPR050127">
    <property type="entry name" value="Serine_Proteases_S1"/>
</dbReference>
<evidence type="ECO:0000256" key="1">
    <source>
        <dbReference type="ARBA" id="ARBA00004613"/>
    </source>
</evidence>
<dbReference type="PROSITE" id="PS00134">
    <property type="entry name" value="TRYPSIN_HIS"/>
    <property type="match status" value="1"/>
</dbReference>
<keyword evidence="6" id="KW-1015">Disulfide bond</keyword>
<dbReference type="PROSITE" id="PS00135">
    <property type="entry name" value="TRYPSIN_SER"/>
    <property type="match status" value="1"/>
</dbReference>
<dbReference type="EMBL" id="CAJPEV010000339">
    <property type="protein sequence ID" value="CAG0884198.1"/>
    <property type="molecule type" value="Genomic_DNA"/>
</dbReference>
<proteinExistence type="predicted"/>
<evidence type="ECO:0000313" key="10">
    <source>
        <dbReference type="EMBL" id="CAD7242939.1"/>
    </source>
</evidence>
<name>A0A7R8X9B0_9CRUS</name>
<dbReference type="GO" id="GO:0006508">
    <property type="term" value="P:proteolysis"/>
    <property type="evidence" value="ECO:0007669"/>
    <property type="project" value="UniProtKB-KW"/>
</dbReference>
<dbReference type="FunFam" id="2.40.10.10:FF:000006">
    <property type="entry name" value="Serine proteinase stubble"/>
    <property type="match status" value="1"/>
</dbReference>
<dbReference type="PANTHER" id="PTHR24264:SF65">
    <property type="entry name" value="SRCR DOMAIN-CONTAINING PROTEIN"/>
    <property type="match status" value="1"/>
</dbReference>
<dbReference type="SMART" id="SM00020">
    <property type="entry name" value="Tryp_SPc"/>
    <property type="match status" value="1"/>
</dbReference>
<dbReference type="OrthoDB" id="6355626at2759"/>
<evidence type="ECO:0000313" key="11">
    <source>
        <dbReference type="Proteomes" id="UP000677054"/>
    </source>
</evidence>
<keyword evidence="5 7" id="KW-0720">Serine protease</keyword>
<keyword evidence="3 7" id="KW-0645">Protease</keyword>
<dbReference type="GO" id="GO:0004252">
    <property type="term" value="F:serine-type endopeptidase activity"/>
    <property type="evidence" value="ECO:0007669"/>
    <property type="project" value="InterPro"/>
</dbReference>
<dbReference type="PROSITE" id="PS50240">
    <property type="entry name" value="TRYPSIN_DOM"/>
    <property type="match status" value="1"/>
</dbReference>
<dbReference type="Gene3D" id="2.40.10.10">
    <property type="entry name" value="Trypsin-like serine proteases"/>
    <property type="match status" value="1"/>
</dbReference>
<evidence type="ECO:0000256" key="4">
    <source>
        <dbReference type="ARBA" id="ARBA00022801"/>
    </source>
</evidence>
<keyword evidence="4 7" id="KW-0378">Hydrolase</keyword>
<dbReference type="InterPro" id="IPR018114">
    <property type="entry name" value="TRYPSIN_HIS"/>
</dbReference>
<dbReference type="Pfam" id="PF00089">
    <property type="entry name" value="Trypsin"/>
    <property type="match status" value="1"/>
</dbReference>
<keyword evidence="2" id="KW-0964">Secreted</keyword>
<reference evidence="10" key="1">
    <citation type="submission" date="2020-11" db="EMBL/GenBank/DDBJ databases">
        <authorList>
            <person name="Tran Van P."/>
        </authorList>
    </citation>
    <scope>NUCLEOTIDE SEQUENCE</scope>
</reference>
<dbReference type="InterPro" id="IPR001314">
    <property type="entry name" value="Peptidase_S1A"/>
</dbReference>
<evidence type="ECO:0000259" key="9">
    <source>
        <dbReference type="PROSITE" id="PS50240"/>
    </source>
</evidence>
<feature type="chain" id="PRO_5036402450" description="Peptidase S1 domain-containing protein" evidence="8">
    <location>
        <begin position="20"/>
        <end position="387"/>
    </location>
</feature>